<dbReference type="HOGENOM" id="CLU_623892_0_0_5"/>
<evidence type="ECO:0000313" key="2">
    <source>
        <dbReference type="EMBL" id="AJA08855.1"/>
    </source>
</evidence>
<dbReference type="Proteomes" id="UP000030907">
    <property type="component" value="Chromosome"/>
</dbReference>
<protein>
    <recommendedName>
        <fullName evidence="1">Reverse transcriptase domain-containing protein</fullName>
    </recommendedName>
</protein>
<gene>
    <name evidence="2" type="ORF">SKP52_09735</name>
</gene>
<dbReference type="AlphaFoldDB" id="A0A0A7PFS5"/>
<dbReference type="InterPro" id="IPR043502">
    <property type="entry name" value="DNA/RNA_pol_sf"/>
</dbReference>
<feature type="domain" description="Reverse transcriptase" evidence="1">
    <location>
        <begin position="113"/>
        <end position="350"/>
    </location>
</feature>
<dbReference type="InterPro" id="IPR000477">
    <property type="entry name" value="RT_dom"/>
</dbReference>
<dbReference type="KEGG" id="sphk:SKP52_09735"/>
<dbReference type="EMBL" id="CP009122">
    <property type="protein sequence ID" value="AJA08855.1"/>
    <property type="molecule type" value="Genomic_DNA"/>
</dbReference>
<evidence type="ECO:0000313" key="3">
    <source>
        <dbReference type="Proteomes" id="UP000030907"/>
    </source>
</evidence>
<accession>A0A0A7PFS5</accession>
<dbReference type="PROSITE" id="PS50878">
    <property type="entry name" value="RT_POL"/>
    <property type="match status" value="1"/>
</dbReference>
<dbReference type="Pfam" id="PF00078">
    <property type="entry name" value="RVT_1"/>
    <property type="match status" value="1"/>
</dbReference>
<evidence type="ECO:0000259" key="1">
    <source>
        <dbReference type="PROSITE" id="PS50878"/>
    </source>
</evidence>
<sequence>MITPTLRHADPRRLLADVLGGDVSAATLSFAEELAIRRWCRQNALSSAANIRRLHQRGHRKNARRERVEHLRRQAVLVDALFVAARKRWPVKSAHLQARREAQRQQRLISVFAQVGKVGKFHRAARGRQFEIMKRDGGTRRVTSFDWVDRARQHVLKSALHPFASFHDGQFMHAHDKGRRGPAAVRKALLAALDGCCEDSLFMQFDVVDFYGSISHDWLERQLGIDPAIVRRQLHTGGMTFKTIGEMTTVRDDHEASSERDRRGIPQGSVISPLVADHAMAAVLQDAAVFEALPLFVWSDNVGIIIPRVREREIGDLVRAAFADHGAGPFQLTSSSYPVMAPFKFLGVWYRKTPVGADAFVPWEVVSRWELSVGARLMTCWDDEIDAIERAVAEKMSKWSWCPSARETVSRLKAMIASRRETAIGSQTPIWPVRQRNIA</sequence>
<dbReference type="RefSeq" id="WP_160292384.1">
    <property type="nucleotide sequence ID" value="NZ_CP009122.1"/>
</dbReference>
<reference evidence="2 3" key="1">
    <citation type="journal article" date="2015" name="Int. J. Syst. Evol. Microbiol.">
        <title>Description of Sphingopyxis fribergensis sp. nov. - a soil bacterium with the ability to degrade styrene and phenylacetic acid.</title>
        <authorList>
            <person name="Oelschlagel M."/>
            <person name="Ruckert C."/>
            <person name="Kalinowski J."/>
            <person name="Schmidt G."/>
            <person name="Schlomann M."/>
            <person name="Tischler D."/>
        </authorList>
    </citation>
    <scope>NUCLEOTIDE SEQUENCE [LARGE SCALE GENOMIC DNA]</scope>
    <source>
        <strain evidence="2 3">Kp5.2</strain>
    </source>
</reference>
<name>A0A0A7PFS5_9SPHN</name>
<organism evidence="2 3">
    <name type="scientific">Sphingopyxis fribergensis</name>
    <dbReference type="NCBI Taxonomy" id="1515612"/>
    <lineage>
        <taxon>Bacteria</taxon>
        <taxon>Pseudomonadati</taxon>
        <taxon>Pseudomonadota</taxon>
        <taxon>Alphaproteobacteria</taxon>
        <taxon>Sphingomonadales</taxon>
        <taxon>Sphingomonadaceae</taxon>
        <taxon>Sphingopyxis</taxon>
    </lineage>
</organism>
<dbReference type="SUPFAM" id="SSF56672">
    <property type="entry name" value="DNA/RNA polymerases"/>
    <property type="match status" value="1"/>
</dbReference>
<keyword evidence="3" id="KW-1185">Reference proteome</keyword>
<proteinExistence type="predicted"/>